<dbReference type="OrthoDB" id="8120565at2759"/>
<dbReference type="GO" id="GO:0005886">
    <property type="term" value="C:plasma membrane"/>
    <property type="evidence" value="ECO:0007669"/>
    <property type="project" value="UniProtKB-SubCell"/>
</dbReference>
<feature type="transmembrane region" description="Helical" evidence="8">
    <location>
        <begin position="109"/>
        <end position="133"/>
    </location>
</feature>
<evidence type="ECO:0000256" key="4">
    <source>
        <dbReference type="ARBA" id="ARBA00022597"/>
    </source>
</evidence>
<keyword evidence="11" id="KW-1185">Reference proteome</keyword>
<feature type="transmembrane region" description="Helical" evidence="8">
    <location>
        <begin position="382"/>
        <end position="402"/>
    </location>
</feature>
<feature type="transmembrane region" description="Helical" evidence="8">
    <location>
        <begin position="285"/>
        <end position="306"/>
    </location>
</feature>
<evidence type="ECO:0000313" key="10">
    <source>
        <dbReference type="EMBL" id="CAH2252071.1"/>
    </source>
</evidence>
<protein>
    <submittedName>
        <fullName evidence="10">Jg13872 protein</fullName>
    </submittedName>
</protein>
<proteinExistence type="predicted"/>
<reference evidence="10" key="1">
    <citation type="submission" date="2022-03" db="EMBL/GenBank/DDBJ databases">
        <authorList>
            <person name="Lindestad O."/>
        </authorList>
    </citation>
    <scope>NUCLEOTIDE SEQUENCE</scope>
</reference>
<dbReference type="Pfam" id="PF00083">
    <property type="entry name" value="Sugar_tr"/>
    <property type="match status" value="2"/>
</dbReference>
<accession>A0A8S4S4N3</accession>
<keyword evidence="4" id="KW-0762">Sugar transport</keyword>
<gene>
    <name evidence="10" type="primary">jg13872</name>
    <name evidence="10" type="ORF">PAEG_LOCUS22377</name>
</gene>
<evidence type="ECO:0000256" key="3">
    <source>
        <dbReference type="ARBA" id="ARBA00022475"/>
    </source>
</evidence>
<feature type="transmembrane region" description="Helical" evidence="8">
    <location>
        <begin position="173"/>
        <end position="190"/>
    </location>
</feature>
<dbReference type="PANTHER" id="PTHR48021">
    <property type="match status" value="1"/>
</dbReference>
<feature type="transmembrane region" description="Helical" evidence="8">
    <location>
        <begin position="87"/>
        <end position="103"/>
    </location>
</feature>
<dbReference type="PROSITE" id="PS50850">
    <property type="entry name" value="MFS"/>
    <property type="match status" value="1"/>
</dbReference>
<name>A0A8S4S4N3_9NEOP</name>
<keyword evidence="5 8" id="KW-0812">Transmembrane</keyword>
<dbReference type="PANTHER" id="PTHR48021:SF33">
    <property type="entry name" value="AT22075P-RELATED"/>
    <property type="match status" value="1"/>
</dbReference>
<dbReference type="Gene3D" id="1.20.1250.20">
    <property type="entry name" value="MFS general substrate transporter like domains"/>
    <property type="match status" value="1"/>
</dbReference>
<dbReference type="EMBL" id="CAKXAJ010026031">
    <property type="protein sequence ID" value="CAH2252071.1"/>
    <property type="molecule type" value="Genomic_DNA"/>
</dbReference>
<evidence type="ECO:0000259" key="9">
    <source>
        <dbReference type="PROSITE" id="PS50850"/>
    </source>
</evidence>
<dbReference type="InterPro" id="IPR050549">
    <property type="entry name" value="MFS_Trehalose_Transporter"/>
</dbReference>
<dbReference type="InterPro" id="IPR036259">
    <property type="entry name" value="MFS_trans_sf"/>
</dbReference>
<feature type="transmembrane region" description="Helical" evidence="8">
    <location>
        <begin position="446"/>
        <end position="465"/>
    </location>
</feature>
<keyword evidence="2" id="KW-0813">Transport</keyword>
<sequence length="491" mass="54072">MDSEKVKTSAFFIQGVSTLTIAYLTSLTGFVYAWPSYTMENFKSNSTVLNAPMSLTEISLLGSLTNIGGLLATPFCGYAVDKFGRKYSAMLFGLPYVVAWGILSVTTSVYIVLFCIGLAGVGAAGQGISSIYISEISQDSIRGALTSTTVSGFFTGLLFSYALGGYLTYQQVLYVHLSLSVLYIILLMLLKESPVYLLKIGKEKEAAQAIAFYRRVEVTSKEVEVEIKKIYLQLDPRIDKILKSGIDLQETKELIDEKQDKYAAQETKAETPWQFLRRSESSKRALLAVLIVNAVVILMGSIVLQVYAESLFKEALPTMNPNTCSIWLAVVYLIASVVCATMLDKFGRKSLMTITSIISGIFTILLGSQLHKRWAPHWFTAFAIYAYSFVYNLGAAVVPFVLTAEVFLPEVRGICNSLAMACIWITNFVTLIIFNPLVEALGLGPTFYIFAAVCFIGAAYSHFCLPETKGLSADKIQPLFMKKARRALSKA</sequence>
<evidence type="ECO:0000256" key="2">
    <source>
        <dbReference type="ARBA" id="ARBA00022448"/>
    </source>
</evidence>
<keyword evidence="3" id="KW-1003">Cell membrane</keyword>
<evidence type="ECO:0000256" key="7">
    <source>
        <dbReference type="ARBA" id="ARBA00023136"/>
    </source>
</evidence>
<evidence type="ECO:0000313" key="11">
    <source>
        <dbReference type="Proteomes" id="UP000838756"/>
    </source>
</evidence>
<feature type="transmembrane region" description="Helical" evidence="8">
    <location>
        <begin position="350"/>
        <end position="370"/>
    </location>
</feature>
<feature type="transmembrane region" description="Helical" evidence="8">
    <location>
        <begin position="414"/>
        <end position="434"/>
    </location>
</feature>
<keyword evidence="7 8" id="KW-0472">Membrane</keyword>
<dbReference type="AlphaFoldDB" id="A0A8S4S4N3"/>
<feature type="transmembrane region" description="Helical" evidence="8">
    <location>
        <begin position="12"/>
        <end position="34"/>
    </location>
</feature>
<dbReference type="Proteomes" id="UP000838756">
    <property type="component" value="Unassembled WGS sequence"/>
</dbReference>
<dbReference type="SUPFAM" id="SSF103473">
    <property type="entry name" value="MFS general substrate transporter"/>
    <property type="match status" value="1"/>
</dbReference>
<feature type="transmembrane region" description="Helical" evidence="8">
    <location>
        <begin position="58"/>
        <end position="80"/>
    </location>
</feature>
<keyword evidence="6 8" id="KW-1133">Transmembrane helix</keyword>
<evidence type="ECO:0000256" key="6">
    <source>
        <dbReference type="ARBA" id="ARBA00022989"/>
    </source>
</evidence>
<feature type="domain" description="Major facilitator superfamily (MFS) profile" evidence="9">
    <location>
        <begin position="21"/>
        <end position="469"/>
    </location>
</feature>
<feature type="transmembrane region" description="Helical" evidence="8">
    <location>
        <begin position="145"/>
        <end position="167"/>
    </location>
</feature>
<evidence type="ECO:0000256" key="8">
    <source>
        <dbReference type="SAM" id="Phobius"/>
    </source>
</evidence>
<evidence type="ECO:0000256" key="1">
    <source>
        <dbReference type="ARBA" id="ARBA00004651"/>
    </source>
</evidence>
<evidence type="ECO:0000256" key="5">
    <source>
        <dbReference type="ARBA" id="ARBA00022692"/>
    </source>
</evidence>
<comment type="subcellular location">
    <subcellularLocation>
        <location evidence="1">Cell membrane</location>
        <topology evidence="1">Multi-pass membrane protein</topology>
    </subcellularLocation>
</comment>
<dbReference type="FunFam" id="1.20.1250.20:FF:000218">
    <property type="entry name" value="facilitated trehalose transporter Tret1"/>
    <property type="match status" value="1"/>
</dbReference>
<dbReference type="InterPro" id="IPR020846">
    <property type="entry name" value="MFS_dom"/>
</dbReference>
<dbReference type="InterPro" id="IPR005828">
    <property type="entry name" value="MFS_sugar_transport-like"/>
</dbReference>
<comment type="caution">
    <text evidence="10">The sequence shown here is derived from an EMBL/GenBank/DDBJ whole genome shotgun (WGS) entry which is preliminary data.</text>
</comment>
<organism evidence="10 11">
    <name type="scientific">Pararge aegeria aegeria</name>
    <dbReference type="NCBI Taxonomy" id="348720"/>
    <lineage>
        <taxon>Eukaryota</taxon>
        <taxon>Metazoa</taxon>
        <taxon>Ecdysozoa</taxon>
        <taxon>Arthropoda</taxon>
        <taxon>Hexapoda</taxon>
        <taxon>Insecta</taxon>
        <taxon>Pterygota</taxon>
        <taxon>Neoptera</taxon>
        <taxon>Endopterygota</taxon>
        <taxon>Lepidoptera</taxon>
        <taxon>Glossata</taxon>
        <taxon>Ditrysia</taxon>
        <taxon>Papilionoidea</taxon>
        <taxon>Nymphalidae</taxon>
        <taxon>Satyrinae</taxon>
        <taxon>Satyrini</taxon>
        <taxon>Parargina</taxon>
        <taxon>Pararge</taxon>
    </lineage>
</organism>
<dbReference type="GO" id="GO:0022857">
    <property type="term" value="F:transmembrane transporter activity"/>
    <property type="evidence" value="ECO:0007669"/>
    <property type="project" value="InterPro"/>
</dbReference>
<feature type="transmembrane region" description="Helical" evidence="8">
    <location>
        <begin position="326"/>
        <end position="343"/>
    </location>
</feature>